<organism evidence="3 4">
    <name type="scientific">Marinomonas spartinae</name>
    <dbReference type="NCBI Taxonomy" id="1792290"/>
    <lineage>
        <taxon>Bacteria</taxon>
        <taxon>Pseudomonadati</taxon>
        <taxon>Pseudomonadota</taxon>
        <taxon>Gammaproteobacteria</taxon>
        <taxon>Oceanospirillales</taxon>
        <taxon>Oceanospirillaceae</taxon>
        <taxon>Marinomonas</taxon>
    </lineage>
</organism>
<evidence type="ECO:0000313" key="4">
    <source>
        <dbReference type="Proteomes" id="UP000092544"/>
    </source>
</evidence>
<dbReference type="InterPro" id="IPR046538">
    <property type="entry name" value="DUF6603"/>
</dbReference>
<evidence type="ECO:0000256" key="1">
    <source>
        <dbReference type="SAM" id="MobiDB-lite"/>
    </source>
</evidence>
<dbReference type="Pfam" id="PF20248">
    <property type="entry name" value="DUF6603"/>
    <property type="match status" value="1"/>
</dbReference>
<evidence type="ECO:0000259" key="2">
    <source>
        <dbReference type="Pfam" id="PF20248"/>
    </source>
</evidence>
<feature type="domain" description="DUF6603" evidence="2">
    <location>
        <begin position="688"/>
        <end position="1202"/>
    </location>
</feature>
<accession>A0A1A8TI26</accession>
<name>A0A1A8TI26_9GAMM</name>
<dbReference type="Proteomes" id="UP000092544">
    <property type="component" value="Unassembled WGS sequence"/>
</dbReference>
<dbReference type="RefSeq" id="WP_067017267.1">
    <property type="nucleotide sequence ID" value="NZ_FLOB01000006.1"/>
</dbReference>
<proteinExistence type="predicted"/>
<dbReference type="STRING" id="1792290.MSP8886_02704"/>
<reference evidence="3 4" key="1">
    <citation type="submission" date="2016-06" db="EMBL/GenBank/DDBJ databases">
        <authorList>
            <person name="Kjaerup R.B."/>
            <person name="Dalgaard T.S."/>
            <person name="Juul-Madsen H.R."/>
        </authorList>
    </citation>
    <scope>NUCLEOTIDE SEQUENCE [LARGE SCALE GENOMIC DNA]</scope>
    <source>
        <strain evidence="3 4">CECT 8886</strain>
    </source>
</reference>
<dbReference type="EMBL" id="FLOB01000006">
    <property type="protein sequence ID" value="SBS33283.1"/>
    <property type="molecule type" value="Genomic_DNA"/>
</dbReference>
<sequence>MSTNNGLVQQLHDYLHSSLSGTNLSITTTDLTSYALDTLLTPFPSQQLSLSNVQISSVANNADNNLAFTVTGAVGDWTATALQLNIPTFSSQNITLTFIETATTIVVCDYQITSQITVAGSTIDVVATLQMPDSICFQFAQSGNGTLSLSELIAFVIGSDTYHLLPNVLSSLGSVTLKNLSLQLNCSASASTSLVNSLTGELSDWPLIPDILTLQSVNLTLTQTQHLVSPGDLQSQYSGCVNAVFSIPDLHKSFTVITHFTGSDLLEIEVLNSATGDLPSIEDMACLIGGTTLQNTIKAALSDIGFTSLTITEVKFIFRHAQSGLQLQSITINAALVLFGADFTLSLQPPLSTSAGWIFNCSLQPGSSIAIGTFINHVTQDLVDFTLPPVLDGLEVTTLGISINSQTQDYSFALGLDFPLTETTSLPLLFNIDIVKQQGVYNTTFAGQLNFSGSQFDVTFGTDKILNASWNFSGIDYLQFQTIADVFDFTLPNIPSSLDLSLKSIALCCDLNQKTVTLAASSANYGNAVFTSLLVSQVRQHVFLLGIDNPFSLSNLPLVGHELASIDNIEIGSFCVAISSISPMTSTIASQINALIQPLGTQYPQIPTQGFNGKLLLSAKLNLGNKTFPLQVSLDNSSGQQATEQTASTSAATTTPAHNTDIVATTAASPASAAAPQTLPDGTTWFTIQKSFGPLSIQKIGVRFSSKQQMLWFEIDASVMMGPTQLSLQGLGIGSPLSSFSPQFQLQGLGVGYDKPPLNIAGSFVNLNPPGAGQFEFDGGVTIGAETFELQAFGFYGNQTGVPSMFIFGDVAKAFGGPPAFFVTGIALGFGYNSQLTLPSVDQVANFPFIQTLPDSNPPNSGALPTKTPQAVLNTLLDSNPAWVTQHAGDLWFAAGITFTSFEMVNSQALIIVEPGDDLTIALLGTSQAQFPQNATAGQTRYAYIELELDAEFKPEAGAFTLEAVLSKSSFLLDPACVLTGGFAFYVWFGDNPHAGDFVLTLGGYNPYFTPPSYYPTVPELGFHWSLDSSISISGNAYLAFTPSVMMVGGALNAVYHSGNLKAWFDAEADIIVQWKPFWFDAHIGINIGASYRMDLLFTSVTVSIELGCDLSLWGPPSGGNVHVDWFVISFTVPFGTPKNSSSTTLGWSDVQTMLPNTGTAAAYNVLGLTPVAGTSPLASCPDNGPTTAKWHARSGQFAFAATTSIPVSTATFGSAQATSEDHSMLTADSNSFTGSSFNIAPLQYSEVKSTLDITVKTKAGVDLSGSFVAKPLTKSLPASLWGSPPKHTAPNSSEQLVASQLVGVSLEVLPPQVGASAGAVNIQQNLTADPLQLAGATLPVSASAQPAGQTPSYSATNIASITNSQTGIAATATQHTRTQLLGALQTLGYLPHNANNTMTGFSQNIANTFTADPLMIA</sequence>
<gene>
    <name evidence="3" type="ORF">MSP8886_02704</name>
</gene>
<keyword evidence="4" id="KW-1185">Reference proteome</keyword>
<feature type="region of interest" description="Disordered" evidence="1">
    <location>
        <begin position="635"/>
        <end position="657"/>
    </location>
</feature>
<protein>
    <recommendedName>
        <fullName evidence="2">DUF6603 domain-containing protein</fullName>
    </recommendedName>
</protein>
<feature type="compositionally biased region" description="Low complexity" evidence="1">
    <location>
        <begin position="637"/>
        <end position="655"/>
    </location>
</feature>
<dbReference type="OrthoDB" id="535891at2"/>
<evidence type="ECO:0000313" key="3">
    <source>
        <dbReference type="EMBL" id="SBS33283.1"/>
    </source>
</evidence>